<dbReference type="HAMAP" id="MF_00161">
    <property type="entry name" value="LspA"/>
    <property type="match status" value="1"/>
</dbReference>
<keyword evidence="13" id="KW-1185">Reference proteome</keyword>
<accession>A0ABZ0X375</accession>
<gene>
    <name evidence="9 12" type="primary">lspA</name>
    <name evidence="12" type="ORF">SR900_09760</name>
</gene>
<evidence type="ECO:0000256" key="4">
    <source>
        <dbReference type="ARBA" id="ARBA00022692"/>
    </source>
</evidence>
<dbReference type="PROSITE" id="PS00855">
    <property type="entry name" value="SPASE_II"/>
    <property type="match status" value="1"/>
</dbReference>
<feature type="active site" evidence="9">
    <location>
        <position position="147"/>
    </location>
</feature>
<evidence type="ECO:0000256" key="10">
    <source>
        <dbReference type="RuleBase" id="RU000594"/>
    </source>
</evidence>
<keyword evidence="4 9" id="KW-0812">Transmembrane</keyword>
<evidence type="ECO:0000256" key="1">
    <source>
        <dbReference type="ARBA" id="ARBA00006139"/>
    </source>
</evidence>
<comment type="catalytic activity">
    <reaction evidence="9 10">
        <text>Release of signal peptides from bacterial membrane prolipoproteins. Hydrolyzes -Xaa-Yaa-Zaa-|-(S,diacylglyceryl)Cys-, in which Xaa is hydrophobic (preferably Leu), and Yaa (Ala or Ser) and Zaa (Gly or Ala) have small, neutral side chains.</text>
        <dbReference type="EC" id="3.4.23.36"/>
    </reaction>
</comment>
<dbReference type="PANTHER" id="PTHR33695">
    <property type="entry name" value="LIPOPROTEIN SIGNAL PEPTIDASE"/>
    <property type="match status" value="1"/>
</dbReference>
<feature type="transmembrane region" description="Helical" evidence="9">
    <location>
        <begin position="74"/>
        <end position="92"/>
    </location>
</feature>
<dbReference type="GO" id="GO:0004190">
    <property type="term" value="F:aspartic-type endopeptidase activity"/>
    <property type="evidence" value="ECO:0007669"/>
    <property type="project" value="UniProtKB-EC"/>
</dbReference>
<comment type="pathway">
    <text evidence="9">Protein modification; lipoprotein biosynthesis (signal peptide cleavage).</text>
</comment>
<organism evidence="12 13">
    <name type="scientific">Kangiella aquimarina</name>
    <dbReference type="NCBI Taxonomy" id="261965"/>
    <lineage>
        <taxon>Bacteria</taxon>
        <taxon>Pseudomonadati</taxon>
        <taxon>Pseudomonadota</taxon>
        <taxon>Gammaproteobacteria</taxon>
        <taxon>Kangiellales</taxon>
        <taxon>Kangiellaceae</taxon>
        <taxon>Kangiella</taxon>
    </lineage>
</organism>
<comment type="caution">
    <text evidence="9">Lacks conserved residue(s) required for the propagation of feature annotation.</text>
</comment>
<evidence type="ECO:0000256" key="5">
    <source>
        <dbReference type="ARBA" id="ARBA00022750"/>
    </source>
</evidence>
<keyword evidence="7 9" id="KW-1133">Transmembrane helix</keyword>
<comment type="similarity">
    <text evidence="1 9 11">Belongs to the peptidase A8 family.</text>
</comment>
<comment type="function">
    <text evidence="9 10">This protein specifically catalyzes the removal of signal peptides from prolipoproteins.</text>
</comment>
<keyword evidence="5 9" id="KW-0064">Aspartyl protease</keyword>
<evidence type="ECO:0000313" key="13">
    <source>
        <dbReference type="Proteomes" id="UP001324185"/>
    </source>
</evidence>
<dbReference type="NCBIfam" id="TIGR00077">
    <property type="entry name" value="lspA"/>
    <property type="match status" value="1"/>
</dbReference>
<protein>
    <recommendedName>
        <fullName evidence="9">Lipoprotein signal peptidase</fullName>
        <ecNumber evidence="9">3.4.23.36</ecNumber>
    </recommendedName>
    <alternativeName>
        <fullName evidence="9">Prolipoprotein signal peptidase</fullName>
    </alternativeName>
    <alternativeName>
        <fullName evidence="9">Signal peptidase II</fullName>
        <shortName evidence="9">SPase II</shortName>
    </alternativeName>
</protein>
<sequence length="180" mass="20442">MKKLPFRQSGLVWLWLTAVLLIIDQVTKTWANTALAPVHGGPIIEVMPHFNLNLAYNYGAAFSFLGDAGGWQRWFFTAIAIGISLLLLFWMWRTESHKKLPNIGMALILSGAFGNLIDRMVYGYVIDFIDWYVSIDGYHWPTFNIADSVILIGVGLLLIDSFINPEHKSKPEKTRKNNED</sequence>
<dbReference type="Pfam" id="PF01252">
    <property type="entry name" value="Peptidase_A8"/>
    <property type="match status" value="1"/>
</dbReference>
<evidence type="ECO:0000256" key="8">
    <source>
        <dbReference type="ARBA" id="ARBA00023136"/>
    </source>
</evidence>
<dbReference type="EC" id="3.4.23.36" evidence="9"/>
<comment type="subcellular location">
    <subcellularLocation>
        <location evidence="9">Cell membrane</location>
        <topology evidence="9">Multi-pass membrane protein</topology>
    </subcellularLocation>
</comment>
<evidence type="ECO:0000256" key="6">
    <source>
        <dbReference type="ARBA" id="ARBA00022801"/>
    </source>
</evidence>
<reference evidence="12 13" key="1">
    <citation type="submission" date="2023-11" db="EMBL/GenBank/DDBJ databases">
        <title>MicrobeMod: A computational toolkit for identifying prokaryotic methylation and restriction-modification with nanopore sequencing.</title>
        <authorList>
            <person name="Crits-Christoph A."/>
            <person name="Kang S.C."/>
            <person name="Lee H."/>
            <person name="Ostrov N."/>
        </authorList>
    </citation>
    <scope>NUCLEOTIDE SEQUENCE [LARGE SCALE GENOMIC DNA]</scope>
    <source>
        <strain evidence="12 13">DSMZ 16071</strain>
    </source>
</reference>
<evidence type="ECO:0000256" key="2">
    <source>
        <dbReference type="ARBA" id="ARBA00022475"/>
    </source>
</evidence>
<evidence type="ECO:0000256" key="9">
    <source>
        <dbReference type="HAMAP-Rule" id="MF_00161"/>
    </source>
</evidence>
<evidence type="ECO:0000313" key="12">
    <source>
        <dbReference type="EMBL" id="WQG84747.1"/>
    </source>
</evidence>
<keyword evidence="6 9" id="KW-0378">Hydrolase</keyword>
<keyword evidence="2 9" id="KW-1003">Cell membrane</keyword>
<dbReference type="EMBL" id="CP140158">
    <property type="protein sequence ID" value="WQG84747.1"/>
    <property type="molecule type" value="Genomic_DNA"/>
</dbReference>
<dbReference type="RefSeq" id="WP_018625643.1">
    <property type="nucleotide sequence ID" value="NZ_CP140158.1"/>
</dbReference>
<dbReference type="InterPro" id="IPR001872">
    <property type="entry name" value="Peptidase_A8"/>
</dbReference>
<feature type="transmembrane region" description="Helical" evidence="9">
    <location>
        <begin position="104"/>
        <end position="125"/>
    </location>
</feature>
<dbReference type="PRINTS" id="PR00781">
    <property type="entry name" value="LIPOSIGPTASE"/>
</dbReference>
<feature type="active site" evidence="9">
    <location>
        <position position="127"/>
    </location>
</feature>
<dbReference type="PANTHER" id="PTHR33695:SF1">
    <property type="entry name" value="LIPOPROTEIN SIGNAL PEPTIDASE"/>
    <property type="match status" value="1"/>
</dbReference>
<evidence type="ECO:0000256" key="11">
    <source>
        <dbReference type="RuleBase" id="RU004181"/>
    </source>
</evidence>
<name>A0ABZ0X375_9GAMM</name>
<keyword evidence="3 9" id="KW-0645">Protease</keyword>
<proteinExistence type="inferred from homology"/>
<dbReference type="Proteomes" id="UP001324185">
    <property type="component" value="Chromosome"/>
</dbReference>
<evidence type="ECO:0000256" key="3">
    <source>
        <dbReference type="ARBA" id="ARBA00022670"/>
    </source>
</evidence>
<evidence type="ECO:0000256" key="7">
    <source>
        <dbReference type="ARBA" id="ARBA00022989"/>
    </source>
</evidence>
<feature type="transmembrane region" description="Helical" evidence="9">
    <location>
        <begin position="145"/>
        <end position="163"/>
    </location>
</feature>
<keyword evidence="8 9" id="KW-0472">Membrane</keyword>